<comment type="caution">
    <text evidence="2">The sequence shown here is derived from an EMBL/GenBank/DDBJ whole genome shotgun (WGS) entry which is preliminary data.</text>
</comment>
<dbReference type="OrthoDB" id="3062870at2759"/>
<evidence type="ECO:0000313" key="3">
    <source>
        <dbReference type="Proteomes" id="UP000283269"/>
    </source>
</evidence>
<feature type="compositionally biased region" description="Acidic residues" evidence="1">
    <location>
        <begin position="177"/>
        <end position="188"/>
    </location>
</feature>
<dbReference type="STRING" id="93625.A0A409X6P3"/>
<evidence type="ECO:0000313" key="2">
    <source>
        <dbReference type="EMBL" id="PPQ86449.1"/>
    </source>
</evidence>
<organism evidence="2 3">
    <name type="scientific">Psilocybe cyanescens</name>
    <dbReference type="NCBI Taxonomy" id="93625"/>
    <lineage>
        <taxon>Eukaryota</taxon>
        <taxon>Fungi</taxon>
        <taxon>Dikarya</taxon>
        <taxon>Basidiomycota</taxon>
        <taxon>Agaricomycotina</taxon>
        <taxon>Agaricomycetes</taxon>
        <taxon>Agaricomycetidae</taxon>
        <taxon>Agaricales</taxon>
        <taxon>Agaricineae</taxon>
        <taxon>Strophariaceae</taxon>
        <taxon>Psilocybe</taxon>
    </lineage>
</organism>
<dbReference type="InParanoid" id="A0A409X6P3"/>
<keyword evidence="3" id="KW-1185">Reference proteome</keyword>
<dbReference type="AlphaFoldDB" id="A0A409X6P3"/>
<evidence type="ECO:0000256" key="1">
    <source>
        <dbReference type="SAM" id="MobiDB-lite"/>
    </source>
</evidence>
<accession>A0A409X6P3</accession>
<proteinExistence type="predicted"/>
<gene>
    <name evidence="2" type="ORF">CVT25_008099</name>
</gene>
<feature type="compositionally biased region" description="Acidic residues" evidence="1">
    <location>
        <begin position="195"/>
        <end position="210"/>
    </location>
</feature>
<name>A0A409X6P3_PSICY</name>
<reference evidence="2 3" key="1">
    <citation type="journal article" date="2018" name="Evol. Lett.">
        <title>Horizontal gene cluster transfer increased hallucinogenic mushroom diversity.</title>
        <authorList>
            <person name="Reynolds H.T."/>
            <person name="Vijayakumar V."/>
            <person name="Gluck-Thaler E."/>
            <person name="Korotkin H.B."/>
            <person name="Matheny P.B."/>
            <person name="Slot J.C."/>
        </authorList>
    </citation>
    <scope>NUCLEOTIDE SEQUENCE [LARGE SCALE GENOMIC DNA]</scope>
    <source>
        <strain evidence="2 3">2631</strain>
    </source>
</reference>
<protein>
    <submittedName>
        <fullName evidence="2">Uncharacterized protein</fullName>
    </submittedName>
</protein>
<dbReference type="EMBL" id="NHYD01002491">
    <property type="protein sequence ID" value="PPQ86449.1"/>
    <property type="molecule type" value="Genomic_DNA"/>
</dbReference>
<feature type="region of interest" description="Disordered" evidence="1">
    <location>
        <begin position="171"/>
        <end position="210"/>
    </location>
</feature>
<sequence>MNSEDTVLWLSSAIPEPHRSCISGTGLGDIESQLHHAQMVDLLNSIRQILKIVFINEPGDWEVLLKKLEDGDIRGYQDPNQLHIQVGRHGTYEDSQGLVDGVRQEKGELELFNEVRTRRDGTGKTQQTLSAVTKSKDLLKGISSYALLQASVQKSLANHFRVLWKAPLQDMTHNSDNDDQEDKNDENDDNKPKDDDDNEVMEVDDLEDNI</sequence>
<dbReference type="Proteomes" id="UP000283269">
    <property type="component" value="Unassembled WGS sequence"/>
</dbReference>